<dbReference type="AlphaFoldDB" id="A0A8B8E5L5"/>
<dbReference type="InterPro" id="IPR031330">
    <property type="entry name" value="Gly_Hdrlase_35_cat"/>
</dbReference>
<dbReference type="RefSeq" id="XP_022334999.1">
    <property type="nucleotide sequence ID" value="XM_022479291.1"/>
</dbReference>
<evidence type="ECO:0000256" key="1">
    <source>
        <dbReference type="ARBA" id="ARBA00009809"/>
    </source>
</evidence>
<keyword evidence="3 5" id="KW-0326">Glycosidase</keyword>
<comment type="similarity">
    <text evidence="1 6">Belongs to the glycosyl hydrolase 35 family.</text>
</comment>
<dbReference type="GO" id="GO:0004565">
    <property type="term" value="F:beta-galactosidase activity"/>
    <property type="evidence" value="ECO:0007669"/>
    <property type="project" value="UniProtKB-EC"/>
</dbReference>
<evidence type="ECO:0000259" key="7">
    <source>
        <dbReference type="Pfam" id="PF01301"/>
    </source>
</evidence>
<dbReference type="GeneID" id="111131660"/>
<dbReference type="EC" id="3.2.1.23" evidence="5"/>
<proteinExistence type="inferred from homology"/>
<evidence type="ECO:0000259" key="9">
    <source>
        <dbReference type="Pfam" id="PF21467"/>
    </source>
</evidence>
<reference evidence="11" key="2">
    <citation type="submission" date="2025-08" db="UniProtKB">
        <authorList>
            <consortium name="RefSeq"/>
        </authorList>
    </citation>
    <scope>IDENTIFICATION</scope>
    <source>
        <tissue evidence="11">Whole sample</tissue>
    </source>
</reference>
<evidence type="ECO:0000256" key="6">
    <source>
        <dbReference type="RuleBase" id="RU003679"/>
    </source>
</evidence>
<dbReference type="Pfam" id="PF21317">
    <property type="entry name" value="BetaGal_ABD_1"/>
    <property type="match status" value="1"/>
</dbReference>
<dbReference type="Pfam" id="PF21467">
    <property type="entry name" value="BetaGal_gal-bd"/>
    <property type="match status" value="1"/>
</dbReference>
<dbReference type="PROSITE" id="PS01182">
    <property type="entry name" value="GLYCOSYL_HYDROL_F35"/>
    <property type="match status" value="1"/>
</dbReference>
<feature type="domain" description="Beta-galactosidase galactose-binding" evidence="9">
    <location>
        <begin position="587"/>
        <end position="646"/>
    </location>
</feature>
<dbReference type="InterPro" id="IPR048912">
    <property type="entry name" value="BetaGal1-like_ABD1"/>
</dbReference>
<dbReference type="InterPro" id="IPR019801">
    <property type="entry name" value="Glyco_hydro_35_CS"/>
</dbReference>
<evidence type="ECO:0000313" key="10">
    <source>
        <dbReference type="Proteomes" id="UP000694844"/>
    </source>
</evidence>
<feature type="active site" description="Proton donor" evidence="4">
    <location>
        <position position="206"/>
    </location>
</feature>
<keyword evidence="2 5" id="KW-0378">Hydrolase</keyword>
<gene>
    <name evidence="11" type="primary">LOC111131660</name>
</gene>
<evidence type="ECO:0000313" key="11">
    <source>
        <dbReference type="RefSeq" id="XP_022334999.1"/>
    </source>
</evidence>
<evidence type="ECO:0000256" key="2">
    <source>
        <dbReference type="ARBA" id="ARBA00022801"/>
    </source>
</evidence>
<comment type="catalytic activity">
    <reaction evidence="5">
        <text>Hydrolysis of terminal non-reducing beta-D-galactose residues in beta-D-galactosides.</text>
        <dbReference type="EC" id="3.2.1.23"/>
    </reaction>
</comment>
<organism evidence="10 11">
    <name type="scientific">Crassostrea virginica</name>
    <name type="common">Eastern oyster</name>
    <dbReference type="NCBI Taxonomy" id="6565"/>
    <lineage>
        <taxon>Eukaryota</taxon>
        <taxon>Metazoa</taxon>
        <taxon>Spiralia</taxon>
        <taxon>Lophotrochozoa</taxon>
        <taxon>Mollusca</taxon>
        <taxon>Bivalvia</taxon>
        <taxon>Autobranchia</taxon>
        <taxon>Pteriomorphia</taxon>
        <taxon>Ostreida</taxon>
        <taxon>Ostreoidea</taxon>
        <taxon>Ostreidae</taxon>
        <taxon>Crassostrea</taxon>
    </lineage>
</organism>
<evidence type="ECO:0000256" key="5">
    <source>
        <dbReference type="RuleBase" id="RU000675"/>
    </source>
</evidence>
<sequence>MRSAVNVCENVRGSSMDPRLYVVTCVVATILLFASSSSAQPGDLPYVSNGNLTFRNRTFYLDGNPLRILGGSLHYFRVVPEYWWDRMRKMKACGLNSLTLYVPWNLHEPYPGKYVFDGILDLRRFIQMAQRAGLYVIFRPGPYICSEWDFGGLPAWLLRDPEMKVRTNYHGYLSRVRSYFSRLMSEVSDLQYHKGGPIIAVQVENEFGSYSNDTQHLLFLKQTLEDNGIREMFFTSDGFFNYTEGLNGLDNAPFYTEALPTVNFQDINQGHQLFDKVEALSEDFPLMVTEYWSGWFDHWGSEHHTQPLDDFGSTLTAILNRSASVNFYMFHGGTNFGFMNGANWDFKEITLKTDVTSYDYDALLTEAGDITEKYRIARQIIHEAMEERPRMEIPYDTPKEDWGRVDIKQYMPLDSILKLTQKLRMNRTVPMELLPLHSLRDQDDPGGQSYGYILYRTNISDGDNLTFTDFPRDRIEVLVDGNSVAILEGMVDNVNVNISLGKNNDTKPIHKKRVLDILVENRGRVNYGIMGSTILNEQLKGLDNNCLLDGELLTDVDTYPLEFDENFYTRLSRHSHWEDYNGQTDRPGFYKGRLFIPYTPLDSYLNMKGWTKGFVYINGHNIGRFWNKGPQETLFVPGPFLRQGFNEIVIFEQHKSNRDVIFQETYVLDALNQDTIPSV</sequence>
<dbReference type="PANTHER" id="PTHR23421">
    <property type="entry name" value="BETA-GALACTOSIDASE RELATED"/>
    <property type="match status" value="1"/>
</dbReference>
<dbReference type="KEGG" id="cvn:111131660"/>
<dbReference type="SUPFAM" id="SSF51445">
    <property type="entry name" value="(Trans)glycosidases"/>
    <property type="match status" value="1"/>
</dbReference>
<feature type="active site" description="Nucleophile" evidence="4">
    <location>
        <position position="290"/>
    </location>
</feature>
<keyword evidence="10" id="KW-1185">Reference proteome</keyword>
<dbReference type="FunFam" id="3.20.20.80:FF:000115">
    <property type="entry name" value="Beta-galactosidase"/>
    <property type="match status" value="1"/>
</dbReference>
<dbReference type="InterPro" id="IPR017853">
    <property type="entry name" value="GH"/>
</dbReference>
<evidence type="ECO:0000256" key="3">
    <source>
        <dbReference type="ARBA" id="ARBA00023295"/>
    </source>
</evidence>
<accession>A0A8B8E5L5</accession>
<feature type="domain" description="Beta-galactosidase 1-like first all-beta" evidence="8">
    <location>
        <begin position="447"/>
        <end position="562"/>
    </location>
</feature>
<dbReference type="InterPro" id="IPR026283">
    <property type="entry name" value="B-gal_1-like"/>
</dbReference>
<name>A0A8B8E5L5_CRAVI</name>
<dbReference type="Pfam" id="PF01301">
    <property type="entry name" value="Glyco_hydro_35"/>
    <property type="match status" value="1"/>
</dbReference>
<dbReference type="GO" id="GO:0005975">
    <property type="term" value="P:carbohydrate metabolic process"/>
    <property type="evidence" value="ECO:0007669"/>
    <property type="project" value="InterPro"/>
</dbReference>
<protein>
    <recommendedName>
        <fullName evidence="5">Beta-galactosidase</fullName>
        <ecNumber evidence="5">3.2.1.23</ecNumber>
    </recommendedName>
</protein>
<dbReference type="InterPro" id="IPR048913">
    <property type="entry name" value="BetaGal_gal-bd"/>
</dbReference>
<dbReference type="Proteomes" id="UP000694844">
    <property type="component" value="Chromosome 1"/>
</dbReference>
<evidence type="ECO:0000256" key="4">
    <source>
        <dbReference type="PIRSR" id="PIRSR006336-1"/>
    </source>
</evidence>
<dbReference type="InterPro" id="IPR001944">
    <property type="entry name" value="Glycoside_Hdrlase_35"/>
</dbReference>
<dbReference type="PIRSF" id="PIRSF006336">
    <property type="entry name" value="B-gal"/>
    <property type="match status" value="1"/>
</dbReference>
<evidence type="ECO:0000259" key="8">
    <source>
        <dbReference type="Pfam" id="PF21317"/>
    </source>
</evidence>
<dbReference type="Gene3D" id="3.20.20.80">
    <property type="entry name" value="Glycosidases"/>
    <property type="match status" value="1"/>
</dbReference>
<dbReference type="OrthoDB" id="6084135at2759"/>
<dbReference type="Gene3D" id="2.60.120.260">
    <property type="entry name" value="Galactose-binding domain-like"/>
    <property type="match status" value="2"/>
</dbReference>
<dbReference type="InterPro" id="IPR008979">
    <property type="entry name" value="Galactose-bd-like_sf"/>
</dbReference>
<dbReference type="SUPFAM" id="SSF49785">
    <property type="entry name" value="Galactose-binding domain-like"/>
    <property type="match status" value="1"/>
</dbReference>
<feature type="domain" description="Glycoside hydrolase 35 catalytic" evidence="7">
    <location>
        <begin position="59"/>
        <end position="383"/>
    </location>
</feature>
<reference evidence="10" key="1">
    <citation type="submission" date="2024-06" db="UniProtKB">
        <authorList>
            <consortium name="RefSeq"/>
        </authorList>
    </citation>
    <scope>NUCLEOTIDE SEQUENCE [LARGE SCALE GENOMIC DNA]</scope>
</reference>
<dbReference type="PRINTS" id="PR00742">
    <property type="entry name" value="GLHYDRLASE35"/>
</dbReference>